<keyword evidence="2" id="KW-1185">Reference proteome</keyword>
<reference evidence="1 2" key="1">
    <citation type="journal article" date="2019" name="Nat. Ecol. Evol.">
        <title>Megaphylogeny resolves global patterns of mushroom evolution.</title>
        <authorList>
            <person name="Varga T."/>
            <person name="Krizsan K."/>
            <person name="Foldi C."/>
            <person name="Dima B."/>
            <person name="Sanchez-Garcia M."/>
            <person name="Sanchez-Ramirez S."/>
            <person name="Szollosi G.J."/>
            <person name="Szarkandi J.G."/>
            <person name="Papp V."/>
            <person name="Albert L."/>
            <person name="Andreopoulos W."/>
            <person name="Angelini C."/>
            <person name="Antonin V."/>
            <person name="Barry K.W."/>
            <person name="Bougher N.L."/>
            <person name="Buchanan P."/>
            <person name="Buyck B."/>
            <person name="Bense V."/>
            <person name="Catcheside P."/>
            <person name="Chovatia M."/>
            <person name="Cooper J."/>
            <person name="Damon W."/>
            <person name="Desjardin D."/>
            <person name="Finy P."/>
            <person name="Geml J."/>
            <person name="Haridas S."/>
            <person name="Hughes K."/>
            <person name="Justo A."/>
            <person name="Karasinski D."/>
            <person name="Kautmanova I."/>
            <person name="Kiss B."/>
            <person name="Kocsube S."/>
            <person name="Kotiranta H."/>
            <person name="LaButti K.M."/>
            <person name="Lechner B.E."/>
            <person name="Liimatainen K."/>
            <person name="Lipzen A."/>
            <person name="Lukacs Z."/>
            <person name="Mihaltcheva S."/>
            <person name="Morgado L.N."/>
            <person name="Niskanen T."/>
            <person name="Noordeloos M.E."/>
            <person name="Ohm R.A."/>
            <person name="Ortiz-Santana B."/>
            <person name="Ovrebo C."/>
            <person name="Racz N."/>
            <person name="Riley R."/>
            <person name="Savchenko A."/>
            <person name="Shiryaev A."/>
            <person name="Soop K."/>
            <person name="Spirin V."/>
            <person name="Szebenyi C."/>
            <person name="Tomsovsky M."/>
            <person name="Tulloss R.E."/>
            <person name="Uehling J."/>
            <person name="Grigoriev I.V."/>
            <person name="Vagvolgyi C."/>
            <person name="Papp T."/>
            <person name="Martin F.M."/>
            <person name="Miettinen O."/>
            <person name="Hibbett D.S."/>
            <person name="Nagy L.G."/>
        </authorList>
    </citation>
    <scope>NUCLEOTIDE SEQUENCE [LARGE SCALE GENOMIC DNA]</scope>
    <source>
        <strain evidence="1 2">NL-1719</strain>
    </source>
</reference>
<accession>A0ACD3AGJ2</accession>
<gene>
    <name evidence="1" type="ORF">BDN72DRAFT_861097</name>
</gene>
<evidence type="ECO:0000313" key="1">
    <source>
        <dbReference type="EMBL" id="TFK64806.1"/>
    </source>
</evidence>
<proteinExistence type="predicted"/>
<organism evidence="1 2">
    <name type="scientific">Pluteus cervinus</name>
    <dbReference type="NCBI Taxonomy" id="181527"/>
    <lineage>
        <taxon>Eukaryota</taxon>
        <taxon>Fungi</taxon>
        <taxon>Dikarya</taxon>
        <taxon>Basidiomycota</taxon>
        <taxon>Agaricomycotina</taxon>
        <taxon>Agaricomycetes</taxon>
        <taxon>Agaricomycetidae</taxon>
        <taxon>Agaricales</taxon>
        <taxon>Pluteineae</taxon>
        <taxon>Pluteaceae</taxon>
        <taxon>Pluteus</taxon>
    </lineage>
</organism>
<sequence>MSNPSPLHSVVTCHTTKRTSTENSRKYPQFRAFLLPIKNASLSSQPHPHSRTPMAGPSSTKKRKRVSPNDLIDPHTGNPSTVLAGPFTIPTQGIIHPSTPNQSVRPPFDLNTHNPGPYTPHHQFPNTGHPNQYIPGAIQHERPNTTHVKPNSPWHPVLGSHTPGAPQNGLANTSNSHQNYPQHGQPQPQTATYHPSLPPQSHPYLGQVCFHFHGTNVPTNLAHPSQHLSPPPQHGFPASQAPPLVIANFHYKRANPHLKPKSVSTYVFLVTTHQIAFTTEHLHTNSLPAVHDELGSSPNYRQPPPSTTATGAMSSHAPAILLEIDDNTQTFSCLEELSCVLNKHLNVIICLACKSVQSPDAVQKHAKGKHNITATNEHQPSLASVISQASPFSVPLTPVPLVFGLQPPPAAHYLICSTCRHGYSSFSSLKSHHCTAPAGSPLDYHLGPVQRISNNNNATYFEITTPAQPTPNGQSVQPAELFRLSVQELERAPDTVTGSSNWRNIHPLIVRERWIEHLTDIKIETITALVAPPPREDPLFHVSTHVLHFLTHWQQKTRDHWLLRLIGTRPMQENEAMKFAVRSHHPIQPASLFHYSKVVSRALILLIRNHTQPEPSYTFKNSKAINKAIAVYTQLLTNPEYSETLEVTGPKANPFILHPKPRMDTGRLPEIPTEEDQDAELQPQTETQLDQDTDNDQDQIEVTPPRDHIQRALTHLLQLLFTDHRRNDEYRSVFTRYLVLSSLASNGKWSTGTEITQKIAAINFTGRLTMASIVFSVMETQGTYSFDDAYDVSVKDILQGDTTMPNLYLLHRRIIAIKSADQGTRSLDSPDASGRAVYIGKETLQFSHLAHMLRALDDQISKELDELLFREPSFSLPLTQTVYDNTGSLEPNFGFMDDNRNPWHRSPYPDALQYLLKHPALFSKYAYIRDDQICWLRPPCITLRKSIYELQCKLLVAMHLTSGAPARGTELAAQLIRNLGCGTIRNVFITFNILFFRGSYNKSTSLTDADKTMIRVPLHSLGRSLIRFLVFLRPLYTALQSHLTPIASRQLMYDNSRHYLYAGLERPLDSEGIRNILGKYTSQYIHIRIITSCWRQIISHILKMHSLVFDEIRSQNQHQGLIAAQFGHDRSIAQSHYGQDTNTPTGFDIPSFLQFLRFCGVFHIILMDNTEILHKINTNYARQRAILFRIRSIEHPNSVSIPLPSNDTLSVVAATESIAQAVTHHLQPGLVATLSRLLAKCATTLATVFLPGEQFHQGITSSPVLYTRPRALKALREFLGDTNASFSTPLQAEVTEILWQNELNVLYVSPTGKLIIPSSLSTSHSMTLGSGKTIPGLLCSHSLDPPGKITLWILPLKPMVEQFQHVCERRGIAYHVWQGELSLDNPPPVILASIEVTEYMRFHTFLTTLHKRIIRVIIDEVHLLLSHSDFRPVMRSLRWLGTEGKQICLQTATLPPHLESALWNLLDVTTSVTKRAPTSRKDIAIRVEKHSPEALLPALTHTFNYIQMGLPNGKMIIFCNTVKETQNVAELLGVPCCYSALGLPAIKALLDDLRHGKIRAIAATCCIGVCIDIPGLVCTIHLGGPRNTLDYCQEIGRLARDSTAPRGWAITLLSSTPSPYPPPTTDICGVRMIRKCLEQTTYCRRLYLDTFMDGSALTCIMLGGQTELCDICLMQINAPFDSSPPQHIFPPELRSPELDLLLAHVDDQEQTASSIANYASAHHAKLSKNQQHTPDLEIEQLFLLLNHFSSLCIACWFADGDPYHNHSFENCRRFKYNEYIKWKHAIQLPQGTCFHCGIPQRLKYRDRLGQEHFLLPFQINPDPEYGYKCTSSFEHTVLPLACRYSFKYLQIILAIFHIALAHTCTPRKLATVCKKWETIVEGVINLHNAVYLSDDSDPSLKRARLWLQNSTHGALFICLQRITGPFVKSGFASLLYFYSQRLSTLSCNGSSNWLYPFIESILPQMTSLNTLALDITLADEDDRLDLSRSPHLVSLRLDGYWITIDGILSINLPVRILHLQIAGLGFVQQIAFQVLASCTTLQTCVFFMDEESRRISTPFPSLVLPSLVNLRVIGPRESYQDLLLPDAFPALQHLSVHEMVHVHHPYPECQIAAVSTATRPPPLSSLNLNLTHTAQLSILTALTSLQTLVSLHIAWHIYDYNPTPRILPTLQFLSHDILILTSLQDLVLYVSSAEVTNCTPVELHRYARLIFDPRPNMQQFLVFDTLTALHLPSRHAIEHYINAFPHTHPQHSLHHNKIPSWVQMLWPETYHPKEKDDHRHPHHSSLAQFQHIYPYVRYV</sequence>
<evidence type="ECO:0000313" key="2">
    <source>
        <dbReference type="Proteomes" id="UP000308600"/>
    </source>
</evidence>
<protein>
    <submittedName>
        <fullName evidence="1">Uncharacterized protein</fullName>
    </submittedName>
</protein>
<dbReference type="Proteomes" id="UP000308600">
    <property type="component" value="Unassembled WGS sequence"/>
</dbReference>
<name>A0ACD3AGJ2_9AGAR</name>
<dbReference type="EMBL" id="ML208460">
    <property type="protein sequence ID" value="TFK64806.1"/>
    <property type="molecule type" value="Genomic_DNA"/>
</dbReference>